<dbReference type="EMBL" id="BSYA01000159">
    <property type="protein sequence ID" value="GMG35160.1"/>
    <property type="molecule type" value="Genomic_DNA"/>
</dbReference>
<name>A0AAN4YQL5_ASPOZ</name>
<protein>
    <submittedName>
        <fullName evidence="1">Unnamed protein product</fullName>
    </submittedName>
</protein>
<gene>
    <name evidence="1" type="ORF">Aory04_001041000</name>
</gene>
<proteinExistence type="predicted"/>
<accession>A0AAN4YQL5</accession>
<organism evidence="1 2">
    <name type="scientific">Aspergillus oryzae</name>
    <name type="common">Yellow koji mold</name>
    <dbReference type="NCBI Taxonomy" id="5062"/>
    <lineage>
        <taxon>Eukaryota</taxon>
        <taxon>Fungi</taxon>
        <taxon>Dikarya</taxon>
        <taxon>Ascomycota</taxon>
        <taxon>Pezizomycotina</taxon>
        <taxon>Eurotiomycetes</taxon>
        <taxon>Eurotiomycetidae</taxon>
        <taxon>Eurotiales</taxon>
        <taxon>Aspergillaceae</taxon>
        <taxon>Aspergillus</taxon>
        <taxon>Aspergillus subgen. Circumdati</taxon>
    </lineage>
</organism>
<evidence type="ECO:0000313" key="1">
    <source>
        <dbReference type="EMBL" id="GMG35160.1"/>
    </source>
</evidence>
<dbReference type="InterPro" id="IPR036869">
    <property type="entry name" value="J_dom_sf"/>
</dbReference>
<dbReference type="SUPFAM" id="SSF46565">
    <property type="entry name" value="Chaperone J-domain"/>
    <property type="match status" value="1"/>
</dbReference>
<evidence type="ECO:0000313" key="2">
    <source>
        <dbReference type="Proteomes" id="UP001165205"/>
    </source>
</evidence>
<reference evidence="1" key="1">
    <citation type="submission" date="2023-04" db="EMBL/GenBank/DDBJ databases">
        <title>Aspergillus oryzae NBRC 4228.</title>
        <authorList>
            <person name="Ichikawa N."/>
            <person name="Sato H."/>
            <person name="Tonouchi N."/>
        </authorList>
    </citation>
    <scope>NUCLEOTIDE SEQUENCE</scope>
    <source>
        <strain evidence="1">NBRC 4228</strain>
    </source>
</reference>
<sequence length="77" mass="8562">MDLSLTPGASAEDINKQSRKLGRTIQTANDILSDSQWRLKYDTDRLYTGYGKLHGPPKFNSPKALTKYYPASSSAKP</sequence>
<dbReference type="Proteomes" id="UP001165205">
    <property type="component" value="Unassembled WGS sequence"/>
</dbReference>
<dbReference type="AlphaFoldDB" id="A0AAN4YQL5"/>
<comment type="caution">
    <text evidence="1">The sequence shown here is derived from an EMBL/GenBank/DDBJ whole genome shotgun (WGS) entry which is preliminary data.</text>
</comment>